<reference evidence="1 2" key="1">
    <citation type="submission" date="2019-07" db="EMBL/GenBank/DDBJ databases">
        <authorList>
            <person name="Chang H.-W."/>
            <person name="Raman A."/>
            <person name="Venkatesh S."/>
            <person name="Gehrig J."/>
        </authorList>
    </citation>
    <scope>NUCLEOTIDE SEQUENCE [LARGE SCALE GENOMIC DNA]</scope>
    <source>
        <strain evidence="1">Blautia_wexlerae_LFYP_14</strain>
    </source>
</reference>
<dbReference type="Proteomes" id="UP000366766">
    <property type="component" value="Unassembled WGS sequence"/>
</dbReference>
<evidence type="ECO:0000313" key="1">
    <source>
        <dbReference type="EMBL" id="VUX63757.1"/>
    </source>
</evidence>
<name>A0A564WNA5_9FIRM</name>
<gene>
    <name evidence="1" type="ORF">BWLFYP14_01115</name>
</gene>
<protein>
    <submittedName>
        <fullName evidence="1">Uncharacterized protein</fullName>
    </submittedName>
</protein>
<keyword evidence="2" id="KW-1185">Reference proteome</keyword>
<evidence type="ECO:0000313" key="2">
    <source>
        <dbReference type="Proteomes" id="UP000366766"/>
    </source>
</evidence>
<dbReference type="RefSeq" id="WP_025581301.1">
    <property type="nucleotide sequence ID" value="NZ_CABHOF010000030.1"/>
</dbReference>
<organism evidence="1 2">
    <name type="scientific">Blautia wexlerae</name>
    <dbReference type="NCBI Taxonomy" id="418240"/>
    <lineage>
        <taxon>Bacteria</taxon>
        <taxon>Bacillati</taxon>
        <taxon>Bacillota</taxon>
        <taxon>Clostridia</taxon>
        <taxon>Lachnospirales</taxon>
        <taxon>Lachnospiraceae</taxon>
        <taxon>Blautia</taxon>
    </lineage>
</organism>
<dbReference type="EMBL" id="CABHOF010000030">
    <property type="protein sequence ID" value="VUX63757.1"/>
    <property type="molecule type" value="Genomic_DNA"/>
</dbReference>
<accession>A0A564WNA5</accession>
<sequence>MSLLKKCKVGVRRDVEKKEKAVFGILVLGKDWRKINVFQAFGDSGMRFWEKKRCDNPDFGRIMSDLGTFLGKEDSIIEFQCNVMLSGLEAGEYSSDFVCEKQNGDLMVRECVERRFLKKPMTVKLLDASREYWTRIKKLLMMFL</sequence>
<proteinExistence type="predicted"/>
<dbReference type="AlphaFoldDB" id="A0A564WNA5"/>